<proteinExistence type="inferred from homology"/>
<dbReference type="InterPro" id="IPR050336">
    <property type="entry name" value="Chromosome_partition/occlusion"/>
</dbReference>
<reference evidence="3 4" key="1">
    <citation type="submission" date="2015-11" db="EMBL/GenBank/DDBJ databases">
        <title>Draft Genome Sequence of the Strain BR 10423 (Rhizobium sp.) isolated from nodules of Mimosa pudica.</title>
        <authorList>
            <person name="Barauna A.C."/>
            <person name="Zilli J.E."/>
            <person name="Simoes-Araujo J.L."/>
            <person name="Reis V.M."/>
            <person name="James E.K."/>
            <person name="Reis F.B.Jr."/>
            <person name="Rouws L.F."/>
            <person name="Passos S.R."/>
            <person name="Gois S.R."/>
        </authorList>
    </citation>
    <scope>NUCLEOTIDE SEQUENCE [LARGE SCALE GENOMIC DNA]</scope>
    <source>
        <strain evidence="3 4">BR10423</strain>
    </source>
</reference>
<dbReference type="GO" id="GO:0007059">
    <property type="term" value="P:chromosome segregation"/>
    <property type="evidence" value="ECO:0007669"/>
    <property type="project" value="TreeGrafter"/>
</dbReference>
<gene>
    <name evidence="3" type="ORF">AS026_12935</name>
</gene>
<dbReference type="Gene3D" id="1.10.10.2830">
    <property type="match status" value="1"/>
</dbReference>
<dbReference type="GO" id="GO:0005694">
    <property type="term" value="C:chromosome"/>
    <property type="evidence" value="ECO:0007669"/>
    <property type="project" value="TreeGrafter"/>
</dbReference>
<dbReference type="NCBIfam" id="TIGR00180">
    <property type="entry name" value="parB_part"/>
    <property type="match status" value="1"/>
</dbReference>
<dbReference type="InterPro" id="IPR037972">
    <property type="entry name" value="RepB_N"/>
</dbReference>
<dbReference type="PANTHER" id="PTHR33375">
    <property type="entry name" value="CHROMOSOME-PARTITIONING PROTEIN PARB-RELATED"/>
    <property type="match status" value="1"/>
</dbReference>
<dbReference type="PANTHER" id="PTHR33375:SF1">
    <property type="entry name" value="CHROMOSOME-PARTITIONING PROTEIN PARB-RELATED"/>
    <property type="match status" value="1"/>
</dbReference>
<evidence type="ECO:0000259" key="2">
    <source>
        <dbReference type="SMART" id="SM00470"/>
    </source>
</evidence>
<dbReference type="Gene3D" id="3.90.1530.30">
    <property type="match status" value="1"/>
</dbReference>
<dbReference type="RefSeq" id="WP_062372068.1">
    <property type="nucleotide sequence ID" value="NZ_LNCD01000101.1"/>
</dbReference>
<dbReference type="OrthoDB" id="7908920at2"/>
<dbReference type="AlphaFoldDB" id="A0A109JFJ6"/>
<dbReference type="InterPro" id="IPR003115">
    <property type="entry name" value="ParB_N"/>
</dbReference>
<sequence length="337" mass="36559">MARKNLFASVTATLGDDVDRAAVTASEARASYTRRGASRSMIQSLDELAETSMRVLDGETVISLDPGDLDGSFVADRIGDDDEAYTGLREAIRHSGQSTPILVRPHPTDDGRYMIVFGHRRARAARELGLKVRAVVKPLADIEHVIAQGQENTARADLTFIEKAIFASKLQRSGMSRDVLKTALTVDDSLLSRMLSVAEVVPDSVLDALGAAKGVGRDRWEELKKLVLNPAVAQRACQTVKEDGFAALTSDDARFLYLLTTLKSSSKSGRPSKQKPAVSAWAPVDQSVSVTAKPRANGLVMEFGNPKGKSFGLWLSSNMDSLFEQYSRSTDKQQTGD</sequence>
<dbReference type="Pfam" id="PF07506">
    <property type="entry name" value="RepB"/>
    <property type="match status" value="1"/>
</dbReference>
<dbReference type="Proteomes" id="UP000068164">
    <property type="component" value="Unassembled WGS sequence"/>
</dbReference>
<dbReference type="GO" id="GO:0003677">
    <property type="term" value="F:DNA binding"/>
    <property type="evidence" value="ECO:0007669"/>
    <property type="project" value="InterPro"/>
</dbReference>
<dbReference type="InterPro" id="IPR011111">
    <property type="entry name" value="Plasmid_RepB"/>
</dbReference>
<dbReference type="Pfam" id="PF02195">
    <property type="entry name" value="ParB_N"/>
    <property type="match status" value="1"/>
</dbReference>
<dbReference type="InterPro" id="IPR004437">
    <property type="entry name" value="ParB/RepB/Spo0J"/>
</dbReference>
<feature type="domain" description="ParB-like N-terminal" evidence="2">
    <location>
        <begin position="62"/>
        <end position="153"/>
    </location>
</feature>
<organism evidence="3 4">
    <name type="scientific">Rhizobium altiplani</name>
    <dbReference type="NCBI Taxonomy" id="1864509"/>
    <lineage>
        <taxon>Bacteria</taxon>
        <taxon>Pseudomonadati</taxon>
        <taxon>Pseudomonadota</taxon>
        <taxon>Alphaproteobacteria</taxon>
        <taxon>Hyphomicrobiales</taxon>
        <taxon>Rhizobiaceae</taxon>
        <taxon>Rhizobium/Agrobacterium group</taxon>
        <taxon>Rhizobium</taxon>
    </lineage>
</organism>
<dbReference type="SUPFAM" id="SSF109709">
    <property type="entry name" value="KorB DNA-binding domain-like"/>
    <property type="match status" value="1"/>
</dbReference>
<evidence type="ECO:0000313" key="3">
    <source>
        <dbReference type="EMBL" id="KWV47968.1"/>
    </source>
</evidence>
<dbReference type="SMART" id="SM00470">
    <property type="entry name" value="ParB"/>
    <property type="match status" value="1"/>
</dbReference>
<name>A0A109JFJ6_9HYPH</name>
<dbReference type="CDD" id="cd16405">
    <property type="entry name" value="RepB_like_N"/>
    <property type="match status" value="1"/>
</dbReference>
<evidence type="ECO:0000256" key="1">
    <source>
        <dbReference type="ARBA" id="ARBA00006295"/>
    </source>
</evidence>
<dbReference type="EMBL" id="LNCD01000101">
    <property type="protein sequence ID" value="KWV47968.1"/>
    <property type="molecule type" value="Genomic_DNA"/>
</dbReference>
<comment type="similarity">
    <text evidence="1">Belongs to the ParB family.</text>
</comment>
<dbReference type="InterPro" id="IPR017819">
    <property type="entry name" value="Plasmid_partition_RepB"/>
</dbReference>
<dbReference type="NCBIfam" id="TIGR03454">
    <property type="entry name" value="partition_RepB"/>
    <property type="match status" value="1"/>
</dbReference>
<protein>
    <submittedName>
        <fullName evidence="3">Plasmid partitioning protein RepB</fullName>
    </submittedName>
</protein>
<comment type="caution">
    <text evidence="3">The sequence shown here is derived from an EMBL/GenBank/DDBJ whole genome shotgun (WGS) entry which is preliminary data.</text>
</comment>
<dbReference type="SUPFAM" id="SSF110849">
    <property type="entry name" value="ParB/Sulfiredoxin"/>
    <property type="match status" value="1"/>
</dbReference>
<evidence type="ECO:0000313" key="4">
    <source>
        <dbReference type="Proteomes" id="UP000068164"/>
    </source>
</evidence>
<accession>A0A109JFJ6</accession>
<dbReference type="InterPro" id="IPR036086">
    <property type="entry name" value="ParB/Sulfiredoxin_sf"/>
</dbReference>
<keyword evidence="4" id="KW-1185">Reference proteome</keyword>